<proteinExistence type="predicted"/>
<accession>A0A839Z6J5</accession>
<comment type="caution">
    <text evidence="2">The sequence shown here is derived from an EMBL/GenBank/DDBJ whole genome shotgun (WGS) entry which is preliminary data.</text>
</comment>
<dbReference type="AlphaFoldDB" id="A0A839Z6J5"/>
<feature type="region of interest" description="Disordered" evidence="1">
    <location>
        <begin position="73"/>
        <end position="98"/>
    </location>
</feature>
<organism evidence="2 3">
    <name type="scientific">Ancylobacter tetraedralis</name>
    <dbReference type="NCBI Taxonomy" id="217068"/>
    <lineage>
        <taxon>Bacteria</taxon>
        <taxon>Pseudomonadati</taxon>
        <taxon>Pseudomonadota</taxon>
        <taxon>Alphaproteobacteria</taxon>
        <taxon>Hyphomicrobiales</taxon>
        <taxon>Xanthobacteraceae</taxon>
        <taxon>Ancylobacter</taxon>
    </lineage>
</organism>
<dbReference type="GO" id="GO:0008863">
    <property type="term" value="F:formate dehydrogenase (NAD+) activity"/>
    <property type="evidence" value="ECO:0007669"/>
    <property type="project" value="UniProtKB-EC"/>
</dbReference>
<dbReference type="InterPro" id="IPR021074">
    <property type="entry name" value="Formate_DH_dsu"/>
</dbReference>
<gene>
    <name evidence="2" type="ORF">FHS55_001206</name>
</gene>
<evidence type="ECO:0000313" key="2">
    <source>
        <dbReference type="EMBL" id="MBB3770611.1"/>
    </source>
</evidence>
<name>A0A839Z6J5_9HYPH</name>
<reference evidence="2 3" key="1">
    <citation type="submission" date="2020-08" db="EMBL/GenBank/DDBJ databases">
        <title>Genomic Encyclopedia of Type Strains, Phase IV (KMG-IV): sequencing the most valuable type-strain genomes for metagenomic binning, comparative biology and taxonomic classification.</title>
        <authorList>
            <person name="Goeker M."/>
        </authorList>
    </citation>
    <scope>NUCLEOTIDE SEQUENCE [LARGE SCALE GENOMIC DNA]</scope>
    <source>
        <strain evidence="2 3">DSM 5895</strain>
    </source>
</reference>
<keyword evidence="3" id="KW-1185">Reference proteome</keyword>
<sequence length="98" mass="10854">MSANTMERLVYMANQIGKFFEAQKHDRAVPGIAKHIKDFWDPRMRARIEDHLAAGGEGLSPLVFEALKTLPPVKRDSIPTAHPTENPPGPTSAHHPAH</sequence>
<keyword evidence="2" id="KW-0560">Oxidoreductase</keyword>
<dbReference type="RefSeq" id="WP_183188800.1">
    <property type="nucleotide sequence ID" value="NZ_JACICD010000002.1"/>
</dbReference>
<dbReference type="Proteomes" id="UP000533469">
    <property type="component" value="Unassembled WGS sequence"/>
</dbReference>
<dbReference type="Pfam" id="PF11390">
    <property type="entry name" value="FdsD"/>
    <property type="match status" value="1"/>
</dbReference>
<evidence type="ECO:0000256" key="1">
    <source>
        <dbReference type="SAM" id="MobiDB-lite"/>
    </source>
</evidence>
<dbReference type="EMBL" id="JACICD010000002">
    <property type="protein sequence ID" value="MBB3770611.1"/>
    <property type="molecule type" value="Genomic_DNA"/>
</dbReference>
<evidence type="ECO:0000313" key="3">
    <source>
        <dbReference type="Proteomes" id="UP000533469"/>
    </source>
</evidence>
<dbReference type="EC" id="1.17.1.9" evidence="2"/>
<protein>
    <submittedName>
        <fullName evidence="2">Formate dehydrogenase subunit delta</fullName>
        <ecNumber evidence="2">1.17.1.9</ecNumber>
    </submittedName>
</protein>